<feature type="region of interest" description="Disordered" evidence="2">
    <location>
        <begin position="1071"/>
        <end position="1151"/>
    </location>
</feature>
<keyword evidence="6" id="KW-1185">Reference proteome</keyword>
<evidence type="ECO:0000259" key="4">
    <source>
        <dbReference type="PROSITE" id="PS50070"/>
    </source>
</evidence>
<dbReference type="Gene3D" id="3.40.390.10">
    <property type="entry name" value="Collagenase (Catalytic Domain)"/>
    <property type="match status" value="1"/>
</dbReference>
<feature type="region of interest" description="Disordered" evidence="2">
    <location>
        <begin position="261"/>
        <end position="310"/>
    </location>
</feature>
<dbReference type="EMBL" id="JAEHOE010000084">
    <property type="protein sequence ID" value="KAG2488409.1"/>
    <property type="molecule type" value="Genomic_DNA"/>
</dbReference>
<dbReference type="Proteomes" id="UP000612055">
    <property type="component" value="Unassembled WGS sequence"/>
</dbReference>
<sequence>MLASCQPVRAIGQGSGRSLLDATASSTSKIVADPATRPFLALKDTVRASSADAQRLYEQAGTSSAIAYLLFGAAEPLSHAQGSSNALLPYLTPTILRLYASRPGTCGSSLVEKLYGIGGALYGSEELRSCHYVVYTALRDTFGWVRDNVPLRIQQVEGQPLAEAAWPDLQLVPDLELTAALVDALADEARLGEVAAQLSAACGLHPTDFAALVPRIASVLAGLHADLPTLQAVGKLLHDTHWTADGGPNQEVRRRRIMESRLRKLSQGPGGGGEAVSPAGSLGRPESSQGSVSSEGGARSGSGDSLEEQEQDLDLDLDLDQELSGQERAARRALLQSTFSYQLPPSNFVVQGPGAMPKLFIPLVFHIMMYRDNSVSGGIGPQYYNKAVSYVQRAMKMVNLMSKPTNIQFFAKEIRADPTAYPNLVLPTRQAWLLVPDDNCGTSSASAGCLSDRTFVNKLVADYPRSINVFIVSDSTLQNTVSLGYAYVPGSDTDPLYGHVFMTWDSLLGDSYGYNSLAAYNDGPNTLLHELFHHLGLQHPFGPTNDEGNSCLDDDYVVDTPTTLGSAASSSFMSTSTQYCIELFFAVYGGDWDATYARWSGSLGVPDSDKNAWADSCPTKAGYDELGNYMTYNTAVCFPAVGHFSEGQAERAHLVTSEMNPVVYAWGQYYAQNSPSPPPAASPPPEAFNNFCRTTSKGCACKASWTLGGNTYAYCDKTGTTNALTCEVASPASCAECSGISGQCVLPCSGSARQCRKGASGNSPPPPPPRPPSPPPMPPPPPPKKFPSECMVASNGCPCRTTWVYRDAFWNYCANPDNDPEGLWCQVSPQCPTYNATDMYQYCSSKITTDSCGTAKPLYFSNSRVPPRPPAPPQQPPWPPGGLKSPPPSPPASPPPPPAAAARWSGLVSLGSTDCAVIATSADALKADILAELARVCSVPASYIRIVSLLCGSVVTNYTMEFPAGATAGQVSSATTAATTLPAAASSSFNSRWGRVTNSSGSVTYQDPALCVGSTFNALCPGPPPPPPPPPPEDDKSLPWGIIIGCAAGGAVILILLIVVIICMCRRGPKEDKRPTQSQVAPEPTAQQAPPVVVYQNPPYGSPPPGYGQPPPGYNQQQGGYNPHHQPPAGYYGQNYGPPQQYQQPPPYYRP</sequence>
<comment type="caution">
    <text evidence="5">The sequence shown here is derived from an EMBL/GenBank/DDBJ whole genome shotgun (WGS) entry which is preliminary data.</text>
</comment>
<dbReference type="GO" id="GO:0008237">
    <property type="term" value="F:metallopeptidase activity"/>
    <property type="evidence" value="ECO:0007669"/>
    <property type="project" value="InterPro"/>
</dbReference>
<evidence type="ECO:0000256" key="1">
    <source>
        <dbReference type="ARBA" id="ARBA00008721"/>
    </source>
</evidence>
<feature type="region of interest" description="Disordered" evidence="2">
    <location>
        <begin position="863"/>
        <end position="900"/>
    </location>
</feature>
<organism evidence="5 6">
    <name type="scientific">Edaphochlamys debaryana</name>
    <dbReference type="NCBI Taxonomy" id="47281"/>
    <lineage>
        <taxon>Eukaryota</taxon>
        <taxon>Viridiplantae</taxon>
        <taxon>Chlorophyta</taxon>
        <taxon>core chlorophytes</taxon>
        <taxon>Chlorophyceae</taxon>
        <taxon>CS clade</taxon>
        <taxon>Chlamydomonadales</taxon>
        <taxon>Chlamydomonadales incertae sedis</taxon>
        <taxon>Edaphochlamys</taxon>
    </lineage>
</organism>
<keyword evidence="3" id="KW-1133">Transmembrane helix</keyword>
<dbReference type="PANTHER" id="PTHR47466">
    <property type="match status" value="1"/>
</dbReference>
<name>A0A836BUX5_9CHLO</name>
<feature type="compositionally biased region" description="Low complexity" evidence="2">
    <location>
        <begin position="286"/>
        <end position="297"/>
    </location>
</feature>
<feature type="region of interest" description="Disordered" evidence="2">
    <location>
        <begin position="759"/>
        <end position="782"/>
    </location>
</feature>
<keyword evidence="3" id="KW-0812">Transmembrane</keyword>
<evidence type="ECO:0000313" key="6">
    <source>
        <dbReference type="Proteomes" id="UP000612055"/>
    </source>
</evidence>
<dbReference type="AlphaFoldDB" id="A0A836BUX5"/>
<evidence type="ECO:0000256" key="2">
    <source>
        <dbReference type="SAM" id="MobiDB-lite"/>
    </source>
</evidence>
<feature type="compositionally biased region" description="Pro residues" evidence="2">
    <location>
        <begin position="763"/>
        <end position="782"/>
    </location>
</feature>
<dbReference type="InterPro" id="IPR000001">
    <property type="entry name" value="Kringle"/>
</dbReference>
<dbReference type="PANTHER" id="PTHR47466:SF1">
    <property type="entry name" value="METALLOPROTEASE MEP1 (AFU_ORTHOLOGUE AFUA_1G07730)-RELATED"/>
    <property type="match status" value="1"/>
</dbReference>
<comment type="similarity">
    <text evidence="1">Belongs to the peptidase M43B family.</text>
</comment>
<feature type="compositionally biased region" description="Polar residues" evidence="2">
    <location>
        <begin position="1076"/>
        <end position="1088"/>
    </location>
</feature>
<keyword evidence="3" id="KW-0472">Membrane</keyword>
<reference evidence="5" key="1">
    <citation type="journal article" date="2020" name="bioRxiv">
        <title>Comparative genomics of Chlamydomonas.</title>
        <authorList>
            <person name="Craig R.J."/>
            <person name="Hasan A.R."/>
            <person name="Ness R.W."/>
            <person name="Keightley P.D."/>
        </authorList>
    </citation>
    <scope>NUCLEOTIDE SEQUENCE</scope>
    <source>
        <strain evidence="5">CCAP 11/70</strain>
    </source>
</reference>
<accession>A0A836BUX5</accession>
<dbReference type="InterPro" id="IPR024079">
    <property type="entry name" value="MetalloPept_cat_dom_sf"/>
</dbReference>
<gene>
    <name evidence="5" type="ORF">HYH03_013093</name>
</gene>
<evidence type="ECO:0000313" key="5">
    <source>
        <dbReference type="EMBL" id="KAG2488409.1"/>
    </source>
</evidence>
<feature type="compositionally biased region" description="Pro residues" evidence="2">
    <location>
        <begin position="866"/>
        <end position="899"/>
    </location>
</feature>
<dbReference type="PROSITE" id="PS50070">
    <property type="entry name" value="KRINGLE_2"/>
    <property type="match status" value="1"/>
</dbReference>
<feature type="transmembrane region" description="Helical" evidence="3">
    <location>
        <begin position="1038"/>
        <end position="1065"/>
    </location>
</feature>
<protein>
    <recommendedName>
        <fullName evidence="4">Kringle domain-containing protein</fullName>
    </recommendedName>
</protein>
<feature type="compositionally biased region" description="Low complexity" evidence="2">
    <location>
        <begin position="1114"/>
        <end position="1143"/>
    </location>
</feature>
<evidence type="ECO:0000256" key="3">
    <source>
        <dbReference type="SAM" id="Phobius"/>
    </source>
</evidence>
<feature type="domain" description="Kringle" evidence="4">
    <location>
        <begin position="733"/>
        <end position="852"/>
    </location>
</feature>
<dbReference type="SUPFAM" id="SSF55486">
    <property type="entry name" value="Metalloproteases ('zincins'), catalytic domain"/>
    <property type="match status" value="1"/>
</dbReference>
<feature type="compositionally biased region" description="Pro residues" evidence="2">
    <location>
        <begin position="1100"/>
        <end position="1113"/>
    </location>
</feature>
<proteinExistence type="inferred from homology"/>
<dbReference type="OrthoDB" id="536211at2759"/>